<keyword evidence="5" id="KW-1185">Reference proteome</keyword>
<dbReference type="GO" id="GO:0005737">
    <property type="term" value="C:cytoplasm"/>
    <property type="evidence" value="ECO:0007669"/>
    <property type="project" value="TreeGrafter"/>
</dbReference>
<sequence>MKVTGSLSAETEVCVPASEAWDIYGSGKVVGVVVPKLFKQIDVVSGDGSPGTILEVTFHPGGPPTYQEIIHTVDNEKMVKEIDIYKGGFLDLGFNLFRIRWDIIAKDEKSCIVKLTLILDIKEESMANLSHISIVPFVGMMTTVNNYLIETHKD</sequence>
<evidence type="ECO:0000259" key="3">
    <source>
        <dbReference type="Pfam" id="PF00407"/>
    </source>
</evidence>
<name>A0AA88X672_9ASTE</name>
<reference evidence="4" key="1">
    <citation type="submission" date="2022-12" db="EMBL/GenBank/DDBJ databases">
        <title>Draft genome assemblies for two species of Escallonia (Escalloniales).</title>
        <authorList>
            <person name="Chanderbali A."/>
            <person name="Dervinis C."/>
            <person name="Anghel I."/>
            <person name="Soltis D."/>
            <person name="Soltis P."/>
            <person name="Zapata F."/>
        </authorList>
    </citation>
    <scope>NUCLEOTIDE SEQUENCE</scope>
    <source>
        <strain evidence="4">UCBG64.0493</strain>
        <tissue evidence="4">Leaf</tissue>
    </source>
</reference>
<dbReference type="GO" id="GO:0009738">
    <property type="term" value="P:abscisic acid-activated signaling pathway"/>
    <property type="evidence" value="ECO:0007669"/>
    <property type="project" value="TreeGrafter"/>
</dbReference>
<dbReference type="GO" id="GO:0038023">
    <property type="term" value="F:signaling receptor activity"/>
    <property type="evidence" value="ECO:0007669"/>
    <property type="project" value="TreeGrafter"/>
</dbReference>
<dbReference type="InterPro" id="IPR050279">
    <property type="entry name" value="Plant_def-hormone_signal"/>
</dbReference>
<dbReference type="AlphaFoldDB" id="A0AA88X672"/>
<dbReference type="Gene3D" id="3.30.530.20">
    <property type="match status" value="1"/>
</dbReference>
<dbReference type="GO" id="GO:0010427">
    <property type="term" value="F:abscisic acid binding"/>
    <property type="evidence" value="ECO:0007669"/>
    <property type="project" value="TreeGrafter"/>
</dbReference>
<dbReference type="SUPFAM" id="SSF55961">
    <property type="entry name" value="Bet v1-like"/>
    <property type="match status" value="1"/>
</dbReference>
<dbReference type="EMBL" id="JAVXUP010000050">
    <property type="protein sequence ID" value="KAK3040686.1"/>
    <property type="molecule type" value="Genomic_DNA"/>
</dbReference>
<dbReference type="InterPro" id="IPR000916">
    <property type="entry name" value="Bet_v_I/MLP"/>
</dbReference>
<dbReference type="Pfam" id="PF00407">
    <property type="entry name" value="Bet_v_1"/>
    <property type="match status" value="1"/>
</dbReference>
<dbReference type="PANTHER" id="PTHR31213">
    <property type="entry name" value="OS08G0374000 PROTEIN-RELATED"/>
    <property type="match status" value="1"/>
</dbReference>
<comment type="similarity">
    <text evidence="1">Belongs to the BetVI family.</text>
</comment>
<dbReference type="PANTHER" id="PTHR31213:SF19">
    <property type="entry name" value="BET V I_MAJOR LATEX PROTEIN DOMAIN-CONTAINING PROTEIN"/>
    <property type="match status" value="1"/>
</dbReference>
<evidence type="ECO:0000256" key="1">
    <source>
        <dbReference type="ARBA" id="ARBA00009744"/>
    </source>
</evidence>
<dbReference type="Proteomes" id="UP001188597">
    <property type="component" value="Unassembled WGS sequence"/>
</dbReference>
<dbReference type="GO" id="GO:0004864">
    <property type="term" value="F:protein phosphatase inhibitor activity"/>
    <property type="evidence" value="ECO:0007669"/>
    <property type="project" value="TreeGrafter"/>
</dbReference>
<gene>
    <name evidence="4" type="ORF">RJ639_028382</name>
</gene>
<feature type="domain" description="Bet v I/Major latex protein" evidence="3">
    <location>
        <begin position="4"/>
        <end position="149"/>
    </location>
</feature>
<evidence type="ECO:0000313" key="4">
    <source>
        <dbReference type="EMBL" id="KAK3040686.1"/>
    </source>
</evidence>
<organism evidence="4 5">
    <name type="scientific">Escallonia herrerae</name>
    <dbReference type="NCBI Taxonomy" id="1293975"/>
    <lineage>
        <taxon>Eukaryota</taxon>
        <taxon>Viridiplantae</taxon>
        <taxon>Streptophyta</taxon>
        <taxon>Embryophyta</taxon>
        <taxon>Tracheophyta</taxon>
        <taxon>Spermatophyta</taxon>
        <taxon>Magnoliopsida</taxon>
        <taxon>eudicotyledons</taxon>
        <taxon>Gunneridae</taxon>
        <taxon>Pentapetalae</taxon>
        <taxon>asterids</taxon>
        <taxon>campanulids</taxon>
        <taxon>Escalloniales</taxon>
        <taxon>Escalloniaceae</taxon>
        <taxon>Escallonia</taxon>
    </lineage>
</organism>
<evidence type="ECO:0000256" key="2">
    <source>
        <dbReference type="ARBA" id="ARBA00022589"/>
    </source>
</evidence>
<dbReference type="InterPro" id="IPR023393">
    <property type="entry name" value="START-like_dom_sf"/>
</dbReference>
<evidence type="ECO:0000313" key="5">
    <source>
        <dbReference type="Proteomes" id="UP001188597"/>
    </source>
</evidence>
<proteinExistence type="inferred from homology"/>
<protein>
    <recommendedName>
        <fullName evidence="3">Bet v I/Major latex protein domain-containing protein</fullName>
    </recommendedName>
</protein>
<dbReference type="GO" id="GO:0005634">
    <property type="term" value="C:nucleus"/>
    <property type="evidence" value="ECO:0007669"/>
    <property type="project" value="TreeGrafter"/>
</dbReference>
<dbReference type="GO" id="GO:0006952">
    <property type="term" value="P:defense response"/>
    <property type="evidence" value="ECO:0007669"/>
    <property type="project" value="InterPro"/>
</dbReference>
<keyword evidence="2" id="KW-0017">Alkaloid metabolism</keyword>
<dbReference type="GO" id="GO:0009820">
    <property type="term" value="P:alkaloid metabolic process"/>
    <property type="evidence" value="ECO:0007669"/>
    <property type="project" value="UniProtKB-KW"/>
</dbReference>
<accession>A0AA88X672</accession>
<comment type="caution">
    <text evidence="4">The sequence shown here is derived from an EMBL/GenBank/DDBJ whole genome shotgun (WGS) entry which is preliminary data.</text>
</comment>